<dbReference type="InterPro" id="IPR050109">
    <property type="entry name" value="HTH-type_TetR-like_transc_reg"/>
</dbReference>
<feature type="domain" description="HTH tetR-type" evidence="3">
    <location>
        <begin position="14"/>
        <end position="73"/>
    </location>
</feature>
<dbReference type="Pfam" id="PF19344">
    <property type="entry name" value="TetR_C_32"/>
    <property type="match status" value="1"/>
</dbReference>
<dbReference type="InterPro" id="IPR045823">
    <property type="entry name" value="TetR_C_32"/>
</dbReference>
<evidence type="ECO:0000259" key="3">
    <source>
        <dbReference type="PROSITE" id="PS50977"/>
    </source>
</evidence>
<evidence type="ECO:0000256" key="2">
    <source>
        <dbReference type="PROSITE-ProRule" id="PRU00335"/>
    </source>
</evidence>
<dbReference type="Gene3D" id="1.10.357.10">
    <property type="entry name" value="Tetracycline Repressor, domain 2"/>
    <property type="match status" value="1"/>
</dbReference>
<evidence type="ECO:0000256" key="1">
    <source>
        <dbReference type="ARBA" id="ARBA00023125"/>
    </source>
</evidence>
<dbReference type="InterPro" id="IPR009057">
    <property type="entry name" value="Homeodomain-like_sf"/>
</dbReference>
<dbReference type="AlphaFoldDB" id="A0A255HEC9"/>
<evidence type="ECO:0000313" key="5">
    <source>
        <dbReference type="Proteomes" id="UP000216311"/>
    </source>
</evidence>
<dbReference type="SUPFAM" id="SSF48498">
    <property type="entry name" value="Tetracyclin repressor-like, C-terminal domain"/>
    <property type="match status" value="1"/>
</dbReference>
<comment type="caution">
    <text evidence="4">The sequence shown here is derived from an EMBL/GenBank/DDBJ whole genome shotgun (WGS) entry which is preliminary data.</text>
</comment>
<dbReference type="EMBL" id="NMVQ01000002">
    <property type="protein sequence ID" value="OYO24734.1"/>
    <property type="molecule type" value="Genomic_DNA"/>
</dbReference>
<dbReference type="PANTHER" id="PTHR30055:SF226">
    <property type="entry name" value="HTH-TYPE TRANSCRIPTIONAL REGULATOR PKSA"/>
    <property type="match status" value="1"/>
</dbReference>
<dbReference type="InterPro" id="IPR036271">
    <property type="entry name" value="Tet_transcr_reg_TetR-rel_C_sf"/>
</dbReference>
<dbReference type="GO" id="GO:0003700">
    <property type="term" value="F:DNA-binding transcription factor activity"/>
    <property type="evidence" value="ECO:0007669"/>
    <property type="project" value="TreeGrafter"/>
</dbReference>
<sequence>MVDGRARRWAEHNLARRAELVEAALAAIREHGPGVGMDEIAARAQTSKPVLYRHFSDRGGLYRAVAERVDNRIARRLDKALSGPGTVRQVLAAAVEAYLSLTEADPQVYRFVVRPPALEGSIADRQLRGITDRAAQVLADYLQPQLGPERARVWAVALVGALQASADRWLTAADPIPRTELVAQLTDFAADGLSAHLDPHTEET</sequence>
<dbReference type="Pfam" id="PF00440">
    <property type="entry name" value="TetR_N"/>
    <property type="match status" value="1"/>
</dbReference>
<dbReference type="PANTHER" id="PTHR30055">
    <property type="entry name" value="HTH-TYPE TRANSCRIPTIONAL REGULATOR RUTR"/>
    <property type="match status" value="1"/>
</dbReference>
<dbReference type="InterPro" id="IPR001647">
    <property type="entry name" value="HTH_TetR"/>
</dbReference>
<dbReference type="SUPFAM" id="SSF46689">
    <property type="entry name" value="Homeodomain-like"/>
    <property type="match status" value="1"/>
</dbReference>
<accession>A0A255HEC9</accession>
<dbReference type="PROSITE" id="PS50977">
    <property type="entry name" value="HTH_TETR_2"/>
    <property type="match status" value="1"/>
</dbReference>
<dbReference type="Proteomes" id="UP000216311">
    <property type="component" value="Unassembled WGS sequence"/>
</dbReference>
<dbReference type="GO" id="GO:0000976">
    <property type="term" value="F:transcription cis-regulatory region binding"/>
    <property type="evidence" value="ECO:0007669"/>
    <property type="project" value="TreeGrafter"/>
</dbReference>
<name>A0A255HEC9_9ACTN</name>
<keyword evidence="1 2" id="KW-0238">DNA-binding</keyword>
<reference evidence="4 5" key="1">
    <citation type="submission" date="2017-07" db="EMBL/GenBank/DDBJ databases">
        <title>Draft whole genome sequences of clinical Proprionibacteriaceae strains.</title>
        <authorList>
            <person name="Bernier A.-M."/>
            <person name="Bernard K."/>
            <person name="Domingo M.-C."/>
        </authorList>
    </citation>
    <scope>NUCLEOTIDE SEQUENCE [LARGE SCALE GENOMIC DNA]</scope>
    <source>
        <strain evidence="4 5">NML 130396</strain>
    </source>
</reference>
<dbReference type="OrthoDB" id="70491at2"/>
<proteinExistence type="predicted"/>
<protein>
    <submittedName>
        <fullName evidence="4">TetR family transcriptional regulator</fullName>
    </submittedName>
</protein>
<gene>
    <name evidence="4" type="ORF">CGZ93_03135</name>
</gene>
<evidence type="ECO:0000313" key="4">
    <source>
        <dbReference type="EMBL" id="OYO24734.1"/>
    </source>
</evidence>
<keyword evidence="5" id="KW-1185">Reference proteome</keyword>
<feature type="DNA-binding region" description="H-T-H motif" evidence="2">
    <location>
        <begin position="36"/>
        <end position="55"/>
    </location>
</feature>
<organism evidence="4 5">
    <name type="scientific">Enemella dayhoffiae</name>
    <dbReference type="NCBI Taxonomy" id="2016507"/>
    <lineage>
        <taxon>Bacteria</taxon>
        <taxon>Bacillati</taxon>
        <taxon>Actinomycetota</taxon>
        <taxon>Actinomycetes</taxon>
        <taxon>Propionibacteriales</taxon>
        <taxon>Propionibacteriaceae</taxon>
        <taxon>Enemella</taxon>
    </lineage>
</organism>